<name>A0A917EDV6_9STRE</name>
<evidence type="ECO:0000313" key="2">
    <source>
        <dbReference type="Proteomes" id="UP000660801"/>
    </source>
</evidence>
<evidence type="ECO:0000313" key="1">
    <source>
        <dbReference type="EMBL" id="GGE26472.1"/>
    </source>
</evidence>
<dbReference type="Proteomes" id="UP000660801">
    <property type="component" value="Unassembled WGS sequence"/>
</dbReference>
<dbReference type="EMBL" id="BMJN01000004">
    <property type="protein sequence ID" value="GGE26472.1"/>
    <property type="molecule type" value="Genomic_DNA"/>
</dbReference>
<reference evidence="1" key="2">
    <citation type="submission" date="2020-09" db="EMBL/GenBank/DDBJ databases">
        <authorList>
            <person name="Sun Q."/>
            <person name="Zhou Y."/>
        </authorList>
    </citation>
    <scope>NUCLEOTIDE SEQUENCE</scope>
    <source>
        <strain evidence="1">CGMCC 1.15533</strain>
    </source>
</reference>
<protein>
    <submittedName>
        <fullName evidence="1">Uncharacterized protein</fullName>
    </submittedName>
</protein>
<sequence>MNKRTRKKYSHLNVLGLTGFQLKHGTIHEIKKGNSWYRKSSKPTRKYYLDGRKFKTKKKARCHTLVRLEDRLIMHNYQKFLSQGGFGKC</sequence>
<accession>A0A917EDV6</accession>
<organism evidence="1 2">
    <name type="scientific">Streptococcus himalayensis</name>
    <dbReference type="NCBI Taxonomy" id="1888195"/>
    <lineage>
        <taxon>Bacteria</taxon>
        <taxon>Bacillati</taxon>
        <taxon>Bacillota</taxon>
        <taxon>Bacilli</taxon>
        <taxon>Lactobacillales</taxon>
        <taxon>Streptococcaceae</taxon>
        <taxon>Streptococcus</taxon>
    </lineage>
</organism>
<proteinExistence type="predicted"/>
<keyword evidence="2" id="KW-1185">Reference proteome</keyword>
<reference evidence="1" key="1">
    <citation type="journal article" date="2014" name="Int. J. Syst. Evol. Microbiol.">
        <title>Complete genome sequence of Corynebacterium casei LMG S-19264T (=DSM 44701T), isolated from a smear-ripened cheese.</title>
        <authorList>
            <consortium name="US DOE Joint Genome Institute (JGI-PGF)"/>
            <person name="Walter F."/>
            <person name="Albersmeier A."/>
            <person name="Kalinowski J."/>
            <person name="Ruckert C."/>
        </authorList>
    </citation>
    <scope>NUCLEOTIDE SEQUENCE</scope>
    <source>
        <strain evidence="1">CGMCC 1.15533</strain>
    </source>
</reference>
<dbReference type="AlphaFoldDB" id="A0A917EDV6"/>
<dbReference type="RefSeq" id="WP_068989403.1">
    <property type="nucleotide sequence ID" value="NZ_BMJN01000004.1"/>
</dbReference>
<gene>
    <name evidence="1" type="ORF">GCM10011510_04580</name>
</gene>
<comment type="caution">
    <text evidence="1">The sequence shown here is derived from an EMBL/GenBank/DDBJ whole genome shotgun (WGS) entry which is preliminary data.</text>
</comment>